<dbReference type="RefSeq" id="WP_176267753.1">
    <property type="nucleotide sequence ID" value="NZ_JABWGV010000003.1"/>
</dbReference>
<dbReference type="InterPro" id="IPR039910">
    <property type="entry name" value="D15-like"/>
</dbReference>
<proteinExistence type="predicted"/>
<keyword evidence="2" id="KW-0812">Transmembrane</keyword>
<feature type="domain" description="Bacterial surface antigen (D15)" evidence="5">
    <location>
        <begin position="472"/>
        <end position="767"/>
    </location>
</feature>
<dbReference type="EMBL" id="JABWGV010000003">
    <property type="protein sequence ID" value="NVD45484.1"/>
    <property type="molecule type" value="Genomic_DNA"/>
</dbReference>
<dbReference type="Gene3D" id="2.40.160.50">
    <property type="entry name" value="membrane protein fhac: a member of the omp85/tpsb transporter family"/>
    <property type="match status" value="1"/>
</dbReference>
<evidence type="ECO:0000313" key="7">
    <source>
        <dbReference type="Proteomes" id="UP000561438"/>
    </source>
</evidence>
<evidence type="ECO:0000313" key="6">
    <source>
        <dbReference type="EMBL" id="NVD45484.1"/>
    </source>
</evidence>
<organism evidence="6 7">
    <name type="scientific">Qipengyuania atrilutea</name>
    <dbReference type="NCBI Taxonomy" id="2744473"/>
    <lineage>
        <taxon>Bacteria</taxon>
        <taxon>Pseudomonadati</taxon>
        <taxon>Pseudomonadota</taxon>
        <taxon>Alphaproteobacteria</taxon>
        <taxon>Sphingomonadales</taxon>
        <taxon>Erythrobacteraceae</taxon>
        <taxon>Qipengyuania</taxon>
    </lineage>
</organism>
<evidence type="ECO:0000256" key="3">
    <source>
        <dbReference type="ARBA" id="ARBA00023136"/>
    </source>
</evidence>
<evidence type="ECO:0000256" key="1">
    <source>
        <dbReference type="ARBA" id="ARBA00004370"/>
    </source>
</evidence>
<accession>A0A850H0N5</accession>
<evidence type="ECO:0000256" key="4">
    <source>
        <dbReference type="SAM" id="MobiDB-lite"/>
    </source>
</evidence>
<dbReference type="Proteomes" id="UP000561438">
    <property type="component" value="Unassembled WGS sequence"/>
</dbReference>
<dbReference type="GO" id="GO:0019867">
    <property type="term" value="C:outer membrane"/>
    <property type="evidence" value="ECO:0007669"/>
    <property type="project" value="InterPro"/>
</dbReference>
<dbReference type="InterPro" id="IPR000184">
    <property type="entry name" value="Bac_surfAg_D15"/>
</dbReference>
<feature type="compositionally biased region" description="Basic residues" evidence="4">
    <location>
        <begin position="16"/>
        <end position="25"/>
    </location>
</feature>
<feature type="region of interest" description="Disordered" evidence="4">
    <location>
        <begin position="1"/>
        <end position="36"/>
    </location>
</feature>
<dbReference type="Gene3D" id="3.10.20.310">
    <property type="entry name" value="membrane protein fhac"/>
    <property type="match status" value="2"/>
</dbReference>
<dbReference type="PANTHER" id="PTHR12815:SF42">
    <property type="entry name" value="BACTERIAL SURFACE ANTIGEN (D15) DOMAIN-CONTAINING PROTEIN"/>
    <property type="match status" value="1"/>
</dbReference>
<evidence type="ECO:0000256" key="2">
    <source>
        <dbReference type="ARBA" id="ARBA00022452"/>
    </source>
</evidence>
<keyword evidence="3" id="KW-0472">Membrane</keyword>
<comment type="subcellular location">
    <subcellularLocation>
        <location evidence="1">Membrane</location>
    </subcellularLocation>
</comment>
<name>A0A850H0N5_9SPHN</name>
<gene>
    <name evidence="6" type="ORF">HUV48_10745</name>
</gene>
<protein>
    <submittedName>
        <fullName evidence="6">BamA/TamA family outer membrane protein</fullName>
    </submittedName>
</protein>
<reference evidence="6 7" key="1">
    <citation type="submission" date="2020-06" db="EMBL/GenBank/DDBJ databases">
        <title>Altererythrobacter sp. HHU K3-1.</title>
        <authorList>
            <person name="Zhang D."/>
            <person name="Xue H."/>
        </authorList>
    </citation>
    <scope>NUCLEOTIDE SEQUENCE [LARGE SCALE GENOMIC DNA]</scope>
    <source>
        <strain evidence="6 7">HHU K3-1</strain>
    </source>
</reference>
<dbReference type="AlphaFoldDB" id="A0A850H0N5"/>
<dbReference type="PANTHER" id="PTHR12815">
    <property type="entry name" value="SORTING AND ASSEMBLY MACHINERY SAMM50 PROTEIN FAMILY MEMBER"/>
    <property type="match status" value="1"/>
</dbReference>
<sequence>MTSSRGLSLLQPPRARPLHASRVRPRTATGSQAKSSNRQFAAAFVACLLASTAAAEAKAQDYDAPPTLEELIPDRAVENPEEWALEGAAPEDPQASQPAEQNSLDFGEPIADDIDLAAPEFDTPMADLPLLGLEWPDELELAELEPVEPVDGEETVDFAALDLTPLNPITDAQLFRLSDELALAFPDDEDAFPERTEFLERFEELSTVEELDSDEDNVAQLSARAREDEELLETLLRIYGYYDAEILRSVGSPAANAEKAAPPPSVRFDIIPGVRYRVGAVDLGQLDTAVDAEALRTAFGVSSGDYLSNDVIVAERADLIATLGETGYAFAEVPEPELLIDHAREEGDLSMPVEPGGKYAFGGIESNLPRFLPGDHLEGIARFDPGDVYQQSLQEDLRRAIIATGLVSSVEITPRELQPPIGSAPGEIVLDVDLSRAPVRTIAGAIGYGSEEGFRIQASWEHRNLFPPEGALRLRGVVGTQEQLAGITFRKSNFGGRDRILTLDAYASTIDSPAFDANTASVIATYEQASTLLFQKPLSWSFGFELVATDERQAPVDGIALPRETYLVAALPVSALIDTTDSLLDPTRGFRLGGRLSPEVSRSQGTESFYLRSQVDASYYQQVNDRVVLAGRTRLASIPGAPIDQIAPSRRLYAGGGSSVRGYGFREIGPSNAIGEPSGGRSLVELSFEARIRTGLFDDSVSVVPFIDAGSIGRDQLPDFDRIKVGAGVGLRYYTNFGPIRVDFGVPLNPDPDDSPFAVYVSLGQAF</sequence>
<keyword evidence="7" id="KW-1185">Reference proteome</keyword>
<evidence type="ECO:0000259" key="5">
    <source>
        <dbReference type="Pfam" id="PF01103"/>
    </source>
</evidence>
<dbReference type="Pfam" id="PF01103">
    <property type="entry name" value="Omp85"/>
    <property type="match status" value="1"/>
</dbReference>
<keyword evidence="2" id="KW-1134">Transmembrane beta strand</keyword>
<comment type="caution">
    <text evidence="6">The sequence shown here is derived from an EMBL/GenBank/DDBJ whole genome shotgun (WGS) entry which is preliminary data.</text>
</comment>